<dbReference type="AlphaFoldDB" id="A0A0M2Q1J7"/>
<dbReference type="eggNOG" id="COG2831">
    <property type="taxonomic scope" value="Bacteria"/>
</dbReference>
<evidence type="ECO:0000313" key="2">
    <source>
        <dbReference type="EMBL" id="KKJ00814.1"/>
    </source>
</evidence>
<name>A0A0M2Q1J7_PROHO</name>
<organism evidence="2 3">
    <name type="scientific">Prochlorothrix hollandica PCC 9006 = CALU 1027</name>
    <dbReference type="NCBI Taxonomy" id="317619"/>
    <lineage>
        <taxon>Bacteria</taxon>
        <taxon>Bacillati</taxon>
        <taxon>Cyanobacteriota</taxon>
        <taxon>Cyanophyceae</taxon>
        <taxon>Prochlorotrichales</taxon>
        <taxon>Prochlorotrichaceae</taxon>
        <taxon>Prochlorothrix</taxon>
    </lineage>
</organism>
<reference evidence="2" key="1">
    <citation type="submission" date="2012-04" db="EMBL/GenBank/DDBJ databases">
        <authorList>
            <person name="Borisov I.G."/>
            <person name="Ivanikova N.V."/>
            <person name="Pinevich A.V."/>
        </authorList>
    </citation>
    <scope>NUCLEOTIDE SEQUENCE</scope>
    <source>
        <strain evidence="2">CALU 1027</strain>
    </source>
</reference>
<dbReference type="EMBL" id="AJTX02000003">
    <property type="protein sequence ID" value="KKJ00814.1"/>
    <property type="molecule type" value="Genomic_DNA"/>
</dbReference>
<dbReference type="RefSeq" id="WP_017714689.1">
    <property type="nucleotide sequence ID" value="NZ_KB235944.1"/>
</dbReference>
<evidence type="ECO:0000313" key="3">
    <source>
        <dbReference type="Proteomes" id="UP000034681"/>
    </source>
</evidence>
<protein>
    <submittedName>
        <fullName evidence="2">Uncharacterized protein</fullName>
    </submittedName>
</protein>
<keyword evidence="3" id="KW-1185">Reference proteome</keyword>
<evidence type="ECO:0000256" key="1">
    <source>
        <dbReference type="SAM" id="MobiDB-lite"/>
    </source>
</evidence>
<dbReference type="Proteomes" id="UP000034681">
    <property type="component" value="Unassembled WGS sequence"/>
</dbReference>
<proteinExistence type="predicted"/>
<feature type="region of interest" description="Disordered" evidence="1">
    <location>
        <begin position="1"/>
        <end position="20"/>
    </location>
</feature>
<sequence length="268" mass="28614">MGQQQFTDPLATGSRQAGRHLDRTARSTLLRRAIAVGAHLSLSLGLALGIGQPLGSAAFAQGTGDPMAPRVNPTPLDPDPTPLGSPADPLVDPAQVPITPRFVDSIDPLFQPEIPAILQSLPPNTQLRLPPTILISEPAAFDPSTLRVQILAARTPAIATINLMTCDQGLFPCLLGTIVVEARTSANGQRELARHRAAATPITLADGIQGYLLDGNLQRPPYAFSSVMWEQDNTLYTLSFPAFERQNLLFMALYMSRTAAIAPPTTTP</sequence>
<gene>
    <name evidence="2" type="ORF">PROH_06115</name>
</gene>
<feature type="region of interest" description="Disordered" evidence="1">
    <location>
        <begin position="61"/>
        <end position="87"/>
    </location>
</feature>
<accession>A0A0M2Q1J7</accession>
<comment type="caution">
    <text evidence="2">The sequence shown here is derived from an EMBL/GenBank/DDBJ whole genome shotgun (WGS) entry which is preliminary data.</text>
</comment>
<dbReference type="OrthoDB" id="464555at2"/>